<keyword evidence="1" id="KW-0732">Signal</keyword>
<name>A0AA36HN26_9DINO</name>
<dbReference type="Proteomes" id="UP001178507">
    <property type="component" value="Unassembled WGS sequence"/>
</dbReference>
<feature type="signal peptide" evidence="1">
    <location>
        <begin position="1"/>
        <end position="20"/>
    </location>
</feature>
<dbReference type="Gene3D" id="2.60.40.1190">
    <property type="match status" value="1"/>
</dbReference>
<evidence type="ECO:0000313" key="4">
    <source>
        <dbReference type="Proteomes" id="UP001178507"/>
    </source>
</evidence>
<keyword evidence="4" id="KW-1185">Reference proteome</keyword>
<dbReference type="EMBL" id="CAUJNA010000061">
    <property type="protein sequence ID" value="CAJ1371208.1"/>
    <property type="molecule type" value="Genomic_DNA"/>
</dbReference>
<evidence type="ECO:0000259" key="2">
    <source>
        <dbReference type="Pfam" id="PF06452"/>
    </source>
</evidence>
<gene>
    <name evidence="3" type="ORF">EVOR1521_LOCUS1576</name>
</gene>
<evidence type="ECO:0000256" key="1">
    <source>
        <dbReference type="SAM" id="SignalP"/>
    </source>
</evidence>
<dbReference type="CDD" id="cd09620">
    <property type="entry name" value="CBM9_like_3"/>
    <property type="match status" value="1"/>
</dbReference>
<dbReference type="PANTHER" id="PTHR35532:SF5">
    <property type="entry name" value="CARBOHYDRATE-BINDING DOMAIN-CONTAINING PROTEIN"/>
    <property type="match status" value="1"/>
</dbReference>
<dbReference type="SUPFAM" id="SSF49344">
    <property type="entry name" value="CBD9-like"/>
    <property type="match status" value="1"/>
</dbReference>
<feature type="chain" id="PRO_5041382305" description="Carbohydrate-binding domain-containing protein" evidence="1">
    <location>
        <begin position="21"/>
        <end position="339"/>
    </location>
</feature>
<dbReference type="PANTHER" id="PTHR35532">
    <property type="entry name" value="SIMILAR TO POLYHYDROXYALKANOATE DEPOLYMERASE"/>
    <property type="match status" value="1"/>
</dbReference>
<protein>
    <recommendedName>
        <fullName evidence="2">Carbohydrate-binding domain-containing protein</fullName>
    </recommendedName>
</protein>
<dbReference type="GO" id="GO:0030246">
    <property type="term" value="F:carbohydrate binding"/>
    <property type="evidence" value="ECO:0007669"/>
    <property type="project" value="InterPro"/>
</dbReference>
<dbReference type="Pfam" id="PF06452">
    <property type="entry name" value="CBM9_1"/>
    <property type="match status" value="1"/>
</dbReference>
<feature type="domain" description="Carbohydrate-binding" evidence="2">
    <location>
        <begin position="72"/>
        <end position="163"/>
    </location>
</feature>
<sequence>MGRWLWAAAASLSALALVQRSRPTSAALSALAAATAAAVALLLGRKPKQAGLGAFVRYPRQYVARKATVEKIDGDLEKAVWQEAEWSCAFVEIRGSDAPPGTEPSPWQETKVKMLWDDEYLYIAAKMEVDAGNELVAKFKERNSPIFHTDSDFEVFVDPAGCCHGYKELEMNALNTVWNLMLDRPYMDGGSEYSGRVAKEGEPKHWEVLRQKTAVKVTKGQIGNPTRPAQWCCEVALAHADTLGHAPRSTQPFAGSCWRINFSRVEKKGKVNWVWAPQVVWSPTDHRYVGQENMHLPDAWGYVVFADKPQDTKEFQDPAWPARHAAACVYYACRAFKEA</sequence>
<evidence type="ECO:0000313" key="3">
    <source>
        <dbReference type="EMBL" id="CAJ1371208.1"/>
    </source>
</evidence>
<dbReference type="GO" id="GO:0004553">
    <property type="term" value="F:hydrolase activity, hydrolyzing O-glycosyl compounds"/>
    <property type="evidence" value="ECO:0007669"/>
    <property type="project" value="InterPro"/>
</dbReference>
<organism evidence="3 4">
    <name type="scientific">Effrenium voratum</name>
    <dbReference type="NCBI Taxonomy" id="2562239"/>
    <lineage>
        <taxon>Eukaryota</taxon>
        <taxon>Sar</taxon>
        <taxon>Alveolata</taxon>
        <taxon>Dinophyceae</taxon>
        <taxon>Suessiales</taxon>
        <taxon>Symbiodiniaceae</taxon>
        <taxon>Effrenium</taxon>
    </lineage>
</organism>
<dbReference type="AlphaFoldDB" id="A0AA36HN26"/>
<dbReference type="GO" id="GO:0016052">
    <property type="term" value="P:carbohydrate catabolic process"/>
    <property type="evidence" value="ECO:0007669"/>
    <property type="project" value="InterPro"/>
</dbReference>
<accession>A0AA36HN26</accession>
<proteinExistence type="predicted"/>
<comment type="caution">
    <text evidence="3">The sequence shown here is derived from an EMBL/GenBank/DDBJ whole genome shotgun (WGS) entry which is preliminary data.</text>
</comment>
<reference evidence="3" key="1">
    <citation type="submission" date="2023-08" db="EMBL/GenBank/DDBJ databases">
        <authorList>
            <person name="Chen Y."/>
            <person name="Shah S."/>
            <person name="Dougan E. K."/>
            <person name="Thang M."/>
            <person name="Chan C."/>
        </authorList>
    </citation>
    <scope>NUCLEOTIDE SEQUENCE</scope>
</reference>
<dbReference type="InterPro" id="IPR010502">
    <property type="entry name" value="Carb-bd_dom_fam9"/>
</dbReference>